<protein>
    <recommendedName>
        <fullName evidence="1">N-acetyltransferase domain-containing protein</fullName>
    </recommendedName>
</protein>
<dbReference type="CDD" id="cd04301">
    <property type="entry name" value="NAT_SF"/>
    <property type="match status" value="1"/>
</dbReference>
<organism evidence="2 3">
    <name type="scientific">Stegodyphus mimosarum</name>
    <name type="common">African social velvet spider</name>
    <dbReference type="NCBI Taxonomy" id="407821"/>
    <lineage>
        <taxon>Eukaryota</taxon>
        <taxon>Metazoa</taxon>
        <taxon>Ecdysozoa</taxon>
        <taxon>Arthropoda</taxon>
        <taxon>Chelicerata</taxon>
        <taxon>Arachnida</taxon>
        <taxon>Araneae</taxon>
        <taxon>Araneomorphae</taxon>
        <taxon>Entelegynae</taxon>
        <taxon>Eresoidea</taxon>
        <taxon>Eresidae</taxon>
        <taxon>Stegodyphus</taxon>
    </lineage>
</organism>
<dbReference type="Pfam" id="PF00583">
    <property type="entry name" value="Acetyltransf_1"/>
    <property type="match status" value="1"/>
</dbReference>
<dbReference type="PANTHER" id="PTHR47237:SF1">
    <property type="entry name" value="SLL0310 PROTEIN"/>
    <property type="match status" value="1"/>
</dbReference>
<evidence type="ECO:0000313" key="2">
    <source>
        <dbReference type="EMBL" id="KFM82368.1"/>
    </source>
</evidence>
<gene>
    <name evidence="2" type="ORF">X975_09919</name>
</gene>
<evidence type="ECO:0000313" key="3">
    <source>
        <dbReference type="Proteomes" id="UP000054359"/>
    </source>
</evidence>
<feature type="domain" description="N-acetyltransferase" evidence="1">
    <location>
        <begin position="4"/>
        <end position="147"/>
    </location>
</feature>
<dbReference type="AlphaFoldDB" id="A0A087UYC9"/>
<reference evidence="2 3" key="1">
    <citation type="submission" date="2013-11" db="EMBL/GenBank/DDBJ databases">
        <title>Genome sequencing of Stegodyphus mimosarum.</title>
        <authorList>
            <person name="Bechsgaard J."/>
        </authorList>
    </citation>
    <scope>NUCLEOTIDE SEQUENCE [LARGE SCALE GENOMIC DNA]</scope>
</reference>
<dbReference type="PROSITE" id="PS51186">
    <property type="entry name" value="GNAT"/>
    <property type="match status" value="1"/>
</dbReference>
<dbReference type="Gene3D" id="3.40.630.30">
    <property type="match status" value="1"/>
</dbReference>
<sequence length="199" mass="22593">MPKISIRNADFSDIPGILELVRIIGRYVSFEDELFSWMTLDPQAIVIAERSQPKQIVGACSGMAYGPDRGFMGLYMVREEYRGHGIGKQLWNKAMKHLEGRNMGVRGKEFMFSEYRDKRGFVHQSNYVMCFYKCSETSLVLPKLNVDGLGIVSLTGKGVWPRKPELVANIRSLKSTLAQNTGEYALKETKISYLDILKI</sequence>
<proteinExistence type="predicted"/>
<dbReference type="OrthoDB" id="6421289at2759"/>
<dbReference type="Proteomes" id="UP000054359">
    <property type="component" value="Unassembled WGS sequence"/>
</dbReference>
<evidence type="ECO:0000259" key="1">
    <source>
        <dbReference type="PROSITE" id="PS51186"/>
    </source>
</evidence>
<dbReference type="GO" id="GO:0016747">
    <property type="term" value="F:acyltransferase activity, transferring groups other than amino-acyl groups"/>
    <property type="evidence" value="ECO:0007669"/>
    <property type="project" value="InterPro"/>
</dbReference>
<dbReference type="InterPro" id="IPR000182">
    <property type="entry name" value="GNAT_dom"/>
</dbReference>
<feature type="non-terminal residue" evidence="2">
    <location>
        <position position="199"/>
    </location>
</feature>
<dbReference type="SUPFAM" id="SSF55729">
    <property type="entry name" value="Acyl-CoA N-acyltransferases (Nat)"/>
    <property type="match status" value="1"/>
</dbReference>
<dbReference type="InterPro" id="IPR052729">
    <property type="entry name" value="Acyl/Acetyltrans_Enzymes"/>
</dbReference>
<accession>A0A087UYC9</accession>
<name>A0A087UYC9_STEMI</name>
<dbReference type="EMBL" id="KK122270">
    <property type="protein sequence ID" value="KFM82368.1"/>
    <property type="molecule type" value="Genomic_DNA"/>
</dbReference>
<dbReference type="InterPro" id="IPR016181">
    <property type="entry name" value="Acyl_CoA_acyltransferase"/>
</dbReference>
<dbReference type="PANTHER" id="PTHR47237">
    <property type="entry name" value="SLL0310 PROTEIN"/>
    <property type="match status" value="1"/>
</dbReference>
<keyword evidence="3" id="KW-1185">Reference proteome</keyword>